<organism evidence="2 3">
    <name type="scientific">Tanacetum coccineum</name>
    <dbReference type="NCBI Taxonomy" id="301880"/>
    <lineage>
        <taxon>Eukaryota</taxon>
        <taxon>Viridiplantae</taxon>
        <taxon>Streptophyta</taxon>
        <taxon>Embryophyta</taxon>
        <taxon>Tracheophyta</taxon>
        <taxon>Spermatophyta</taxon>
        <taxon>Magnoliopsida</taxon>
        <taxon>eudicotyledons</taxon>
        <taxon>Gunneridae</taxon>
        <taxon>Pentapetalae</taxon>
        <taxon>asterids</taxon>
        <taxon>campanulids</taxon>
        <taxon>Asterales</taxon>
        <taxon>Asteraceae</taxon>
        <taxon>Asteroideae</taxon>
        <taxon>Anthemideae</taxon>
        <taxon>Anthemidinae</taxon>
        <taxon>Tanacetum</taxon>
    </lineage>
</organism>
<accession>A0ABQ5J9P0</accession>
<sequence>MVCVIKHIPEVVGKLVQKVKLLEDKLKGRKRKFVMTDSDKEEDAKARLDPLIKLAKSSSYAACSFSLFHWCSHEADIPPSSSIPSDEFAGGSDVPAGNTTGPSADPSNKGKSPLLEEDPPVREITFRQREEDRLGKEATRRMYDEEKDELEREREEMQRKRQ</sequence>
<reference evidence="2" key="1">
    <citation type="journal article" date="2022" name="Int. J. Mol. Sci.">
        <title>Draft Genome of Tanacetum Coccineum: Genomic Comparison of Closely Related Tanacetum-Family Plants.</title>
        <authorList>
            <person name="Yamashiro T."/>
            <person name="Shiraishi A."/>
            <person name="Nakayama K."/>
            <person name="Satake H."/>
        </authorList>
    </citation>
    <scope>NUCLEOTIDE SEQUENCE</scope>
</reference>
<feature type="compositionally biased region" description="Basic and acidic residues" evidence="1">
    <location>
        <begin position="119"/>
        <end position="162"/>
    </location>
</feature>
<protein>
    <submittedName>
        <fullName evidence="2">Uncharacterized protein</fullName>
    </submittedName>
</protein>
<feature type="compositionally biased region" description="Polar residues" evidence="1">
    <location>
        <begin position="97"/>
        <end position="110"/>
    </location>
</feature>
<reference evidence="2" key="2">
    <citation type="submission" date="2022-01" db="EMBL/GenBank/DDBJ databases">
        <authorList>
            <person name="Yamashiro T."/>
            <person name="Shiraishi A."/>
            <person name="Satake H."/>
            <person name="Nakayama K."/>
        </authorList>
    </citation>
    <scope>NUCLEOTIDE SEQUENCE</scope>
</reference>
<evidence type="ECO:0000313" key="3">
    <source>
        <dbReference type="Proteomes" id="UP001151760"/>
    </source>
</evidence>
<proteinExistence type="predicted"/>
<dbReference type="Proteomes" id="UP001151760">
    <property type="component" value="Unassembled WGS sequence"/>
</dbReference>
<gene>
    <name evidence="2" type="ORF">Tco_1125681</name>
</gene>
<comment type="caution">
    <text evidence="2">The sequence shown here is derived from an EMBL/GenBank/DDBJ whole genome shotgun (WGS) entry which is preliminary data.</text>
</comment>
<keyword evidence="3" id="KW-1185">Reference proteome</keyword>
<feature type="region of interest" description="Disordered" evidence="1">
    <location>
        <begin position="76"/>
        <end position="162"/>
    </location>
</feature>
<name>A0ABQ5J9P0_9ASTR</name>
<evidence type="ECO:0000313" key="2">
    <source>
        <dbReference type="EMBL" id="GJU09251.1"/>
    </source>
</evidence>
<dbReference type="EMBL" id="BQNB010021710">
    <property type="protein sequence ID" value="GJU09251.1"/>
    <property type="molecule type" value="Genomic_DNA"/>
</dbReference>
<evidence type="ECO:0000256" key="1">
    <source>
        <dbReference type="SAM" id="MobiDB-lite"/>
    </source>
</evidence>